<dbReference type="RefSeq" id="WP_209469540.1">
    <property type="nucleotide sequence ID" value="NZ_BMWJ01000012.1"/>
</dbReference>
<feature type="compositionally biased region" description="Low complexity" evidence="1">
    <location>
        <begin position="13"/>
        <end position="28"/>
    </location>
</feature>
<comment type="caution">
    <text evidence="2">The sequence shown here is derived from an EMBL/GenBank/DDBJ whole genome shotgun (WGS) entry which is preliminary data.</text>
</comment>
<evidence type="ECO:0000313" key="3">
    <source>
        <dbReference type="Proteomes" id="UP001519311"/>
    </source>
</evidence>
<feature type="region of interest" description="Disordered" evidence="1">
    <location>
        <begin position="1"/>
        <end position="28"/>
    </location>
</feature>
<feature type="compositionally biased region" description="Basic and acidic residues" evidence="1">
    <location>
        <begin position="397"/>
        <end position="406"/>
    </location>
</feature>
<dbReference type="EMBL" id="JAGINS010000001">
    <property type="protein sequence ID" value="MBP2358453.1"/>
    <property type="molecule type" value="Genomic_DNA"/>
</dbReference>
<name>A0ABS4V3G4_9ACTN</name>
<dbReference type="InterPro" id="IPR007434">
    <property type="entry name" value="FemAB-like"/>
</dbReference>
<evidence type="ECO:0000313" key="2">
    <source>
        <dbReference type="EMBL" id="MBP2358453.1"/>
    </source>
</evidence>
<protein>
    <recommendedName>
        <fullName evidence="4">BioF2-like acetyltransferase domain-containing protein</fullName>
    </recommendedName>
</protein>
<reference evidence="2 3" key="1">
    <citation type="submission" date="2021-03" db="EMBL/GenBank/DDBJ databases">
        <title>Sequencing the genomes of 1000 actinobacteria strains.</title>
        <authorList>
            <person name="Klenk H.-P."/>
        </authorList>
    </citation>
    <scope>NUCLEOTIDE SEQUENCE [LARGE SCALE GENOMIC DNA]</scope>
    <source>
        <strain evidence="2 3">DSM 40843</strain>
    </source>
</reference>
<organism evidence="2 3">
    <name type="scientific">Streptomyces clavifer</name>
    <dbReference type="NCBI Taxonomy" id="68188"/>
    <lineage>
        <taxon>Bacteria</taxon>
        <taxon>Bacillati</taxon>
        <taxon>Actinomycetota</taxon>
        <taxon>Actinomycetes</taxon>
        <taxon>Kitasatosporales</taxon>
        <taxon>Streptomycetaceae</taxon>
        <taxon>Streptomyces</taxon>
    </lineage>
</organism>
<dbReference type="SUPFAM" id="SSF55729">
    <property type="entry name" value="Acyl-CoA N-acyltransferases (Nat)"/>
    <property type="match status" value="1"/>
</dbReference>
<evidence type="ECO:0008006" key="4">
    <source>
        <dbReference type="Google" id="ProtNLM"/>
    </source>
</evidence>
<feature type="compositionally biased region" description="Pro residues" evidence="1">
    <location>
        <begin position="1"/>
        <end position="12"/>
    </location>
</feature>
<keyword evidence="3" id="KW-1185">Reference proteome</keyword>
<feature type="region of interest" description="Disordered" evidence="1">
    <location>
        <begin position="386"/>
        <end position="406"/>
    </location>
</feature>
<sequence>MSPDTAPGPLPDAEPAATSGTAAGATPGVRPVADAAGLEAAGWNGLLGVEDFFQTPRWLTVQERNSGTTMDFLVRDRGGAPVAGLVTAWADTSVAWLLARPDAMLKRAVEQEVPEARELLHDLADGDPATLLPSLVCGGRHLGRTRTLATPDATEADMEALLEGAEGLAAERGAASVCFPHVDLRDTGLVALLESRGYRHHTSDHYAWLDIPPGGYDEFVEEMSAHRRRRVRLERRALDEAGVEVHVEPLTRALAPRLGELDANLLLKYGNPASAEGSAGMIGRIADVMGDDVLVSVARQHGSIIGFGMVLRSKARGDEQWFGHRAGFDYEAQGKLPLYYDVLYYRVLDAAAKEGATVLHAGIGSIKAKLARGCRSSEQRSYLLRLPRTGAPAGPRGARERETPTR</sequence>
<evidence type="ECO:0000256" key="1">
    <source>
        <dbReference type="SAM" id="MobiDB-lite"/>
    </source>
</evidence>
<proteinExistence type="predicted"/>
<gene>
    <name evidence="2" type="ORF">JOF59_000853</name>
</gene>
<dbReference type="Proteomes" id="UP001519311">
    <property type="component" value="Unassembled WGS sequence"/>
</dbReference>
<dbReference type="Pfam" id="PF04339">
    <property type="entry name" value="FemAB_like"/>
    <property type="match status" value="1"/>
</dbReference>
<accession>A0ABS4V3G4</accession>
<dbReference type="InterPro" id="IPR016181">
    <property type="entry name" value="Acyl_CoA_acyltransferase"/>
</dbReference>